<evidence type="ECO:0000313" key="2">
    <source>
        <dbReference type="Proteomes" id="UP000245207"/>
    </source>
</evidence>
<dbReference type="OrthoDB" id="10261433at2759"/>
<dbReference type="STRING" id="35608.A0A2U1N6C9"/>
<comment type="caution">
    <text evidence="1">The sequence shown here is derived from an EMBL/GenBank/DDBJ whole genome shotgun (WGS) entry which is preliminary data.</text>
</comment>
<dbReference type="GO" id="GO:0008483">
    <property type="term" value="F:transaminase activity"/>
    <property type="evidence" value="ECO:0007669"/>
    <property type="project" value="UniProtKB-KW"/>
</dbReference>
<name>A0A2U1N6C9_ARTAN</name>
<evidence type="ECO:0000313" key="1">
    <source>
        <dbReference type="EMBL" id="PWA69029.1"/>
    </source>
</evidence>
<dbReference type="AlphaFoldDB" id="A0A2U1N6C9"/>
<keyword evidence="1" id="KW-0808">Transferase</keyword>
<keyword evidence="2" id="KW-1185">Reference proteome</keyword>
<proteinExistence type="predicted"/>
<dbReference type="Proteomes" id="UP000245207">
    <property type="component" value="Unassembled WGS sequence"/>
</dbReference>
<sequence length="86" mass="10423">MGVQRNIINKKSLNLVVNPRWVSSFRRFSSVQPPEIPPFEYQPVVYNGPKAEEVFEKRKKFLGPSLFHYYHKPVIFLHFYWFRSFM</sequence>
<gene>
    <name evidence="1" type="ORF">CTI12_AA290440</name>
</gene>
<dbReference type="EMBL" id="PKPP01003517">
    <property type="protein sequence ID" value="PWA69029.1"/>
    <property type="molecule type" value="Genomic_DNA"/>
</dbReference>
<organism evidence="1 2">
    <name type="scientific">Artemisia annua</name>
    <name type="common">Sweet wormwood</name>
    <dbReference type="NCBI Taxonomy" id="35608"/>
    <lineage>
        <taxon>Eukaryota</taxon>
        <taxon>Viridiplantae</taxon>
        <taxon>Streptophyta</taxon>
        <taxon>Embryophyta</taxon>
        <taxon>Tracheophyta</taxon>
        <taxon>Spermatophyta</taxon>
        <taxon>Magnoliopsida</taxon>
        <taxon>eudicotyledons</taxon>
        <taxon>Gunneridae</taxon>
        <taxon>Pentapetalae</taxon>
        <taxon>asterids</taxon>
        <taxon>campanulids</taxon>
        <taxon>Asterales</taxon>
        <taxon>Asteraceae</taxon>
        <taxon>Asteroideae</taxon>
        <taxon>Anthemideae</taxon>
        <taxon>Artemisiinae</taxon>
        <taxon>Artemisia</taxon>
    </lineage>
</organism>
<accession>A0A2U1N6C9</accession>
<keyword evidence="1" id="KW-0032">Aminotransferase</keyword>
<reference evidence="1 2" key="1">
    <citation type="journal article" date="2018" name="Mol. Plant">
        <title>The genome of Artemisia annua provides insight into the evolution of Asteraceae family and artemisinin biosynthesis.</title>
        <authorList>
            <person name="Shen Q."/>
            <person name="Zhang L."/>
            <person name="Liao Z."/>
            <person name="Wang S."/>
            <person name="Yan T."/>
            <person name="Shi P."/>
            <person name="Liu M."/>
            <person name="Fu X."/>
            <person name="Pan Q."/>
            <person name="Wang Y."/>
            <person name="Lv Z."/>
            <person name="Lu X."/>
            <person name="Zhang F."/>
            <person name="Jiang W."/>
            <person name="Ma Y."/>
            <person name="Chen M."/>
            <person name="Hao X."/>
            <person name="Li L."/>
            <person name="Tang Y."/>
            <person name="Lv G."/>
            <person name="Zhou Y."/>
            <person name="Sun X."/>
            <person name="Brodelius P.E."/>
            <person name="Rose J.K.C."/>
            <person name="Tang K."/>
        </authorList>
    </citation>
    <scope>NUCLEOTIDE SEQUENCE [LARGE SCALE GENOMIC DNA]</scope>
    <source>
        <strain evidence="2">cv. Huhao1</strain>
        <tissue evidence="1">Leaf</tissue>
    </source>
</reference>
<protein>
    <submittedName>
        <fullName evidence="1">Alanine-glyoxylate aminotransferase 2</fullName>
    </submittedName>
</protein>